<dbReference type="SUPFAM" id="SSF50998">
    <property type="entry name" value="Quinoprotein alcohol dehydrogenase-like"/>
    <property type="match status" value="1"/>
</dbReference>
<dbReference type="SMART" id="SM00320">
    <property type="entry name" value="WD40"/>
    <property type="match status" value="5"/>
</dbReference>
<dbReference type="PANTHER" id="PTHR19879">
    <property type="entry name" value="TRANSCRIPTION INITIATION FACTOR TFIID"/>
    <property type="match status" value="1"/>
</dbReference>
<dbReference type="PROSITE" id="PS50294">
    <property type="entry name" value="WD_REPEATS_REGION"/>
    <property type="match status" value="1"/>
</dbReference>
<feature type="signal peptide" evidence="2">
    <location>
        <begin position="1"/>
        <end position="19"/>
    </location>
</feature>
<dbReference type="InterPro" id="IPR011047">
    <property type="entry name" value="Quinoprotein_ADH-like_sf"/>
</dbReference>
<dbReference type="PROSITE" id="PS50082">
    <property type="entry name" value="WD_REPEATS_2"/>
    <property type="match status" value="2"/>
</dbReference>
<dbReference type="InterPro" id="IPR001680">
    <property type="entry name" value="WD40_rpt"/>
</dbReference>
<dbReference type="AlphaFoldDB" id="A0A432WYW1"/>
<keyword evidence="1" id="KW-0853">WD repeat</keyword>
<keyword evidence="4" id="KW-1185">Reference proteome</keyword>
<keyword evidence="2" id="KW-0732">Signal</keyword>
<evidence type="ECO:0000256" key="2">
    <source>
        <dbReference type="SAM" id="SignalP"/>
    </source>
</evidence>
<feature type="chain" id="PRO_5019135348" evidence="2">
    <location>
        <begin position="20"/>
        <end position="337"/>
    </location>
</feature>
<dbReference type="Gene3D" id="2.130.10.10">
    <property type="entry name" value="YVTN repeat-like/Quinoprotein amine dehydrogenase"/>
    <property type="match status" value="2"/>
</dbReference>
<sequence length="337" mass="36898">MTFVYHNLKFMLLSAILIACSPAAERIERNERTFSRVQAAAVSHNGQYSLVSTTEEGLRLFDTQTNELLHNWQQEDEGISQIVSAKFSPQADVTLAASRMTLVLWDTQSGDALGAWRNDDSFILDVAVSNQGQHIVLARNDGVVLLFEPATGRRVEFRVHTDKVNKVDISANGQYVLSGGNDHQAILWQTDPVQVRHVFPLTGRVTELTLGPAGRYALVASATQAEIRNLVTGDVQQTLDLGARQKVFTTATFSPQAELLLTGTASRLVEVWSVASGKRLCSWRIKGRAGEHPPRAAIIGASFINANTIVIETSAGFSELWRLPSSCQAPRSPSSEE</sequence>
<evidence type="ECO:0000313" key="3">
    <source>
        <dbReference type="EMBL" id="RUO38907.1"/>
    </source>
</evidence>
<proteinExistence type="predicted"/>
<feature type="repeat" description="WD" evidence="1">
    <location>
        <begin position="241"/>
        <end position="282"/>
    </location>
</feature>
<evidence type="ECO:0000313" key="4">
    <source>
        <dbReference type="Proteomes" id="UP000286976"/>
    </source>
</evidence>
<dbReference type="OrthoDB" id="6192037at2"/>
<gene>
    <name evidence="3" type="ORF">CWE15_10410</name>
</gene>
<feature type="repeat" description="WD" evidence="1">
    <location>
        <begin position="157"/>
        <end position="189"/>
    </location>
</feature>
<organism evidence="3 4">
    <name type="scientific">Aliidiomarina taiwanensis</name>
    <dbReference type="NCBI Taxonomy" id="946228"/>
    <lineage>
        <taxon>Bacteria</taxon>
        <taxon>Pseudomonadati</taxon>
        <taxon>Pseudomonadota</taxon>
        <taxon>Gammaproteobacteria</taxon>
        <taxon>Alteromonadales</taxon>
        <taxon>Idiomarinaceae</taxon>
        <taxon>Aliidiomarina</taxon>
    </lineage>
</organism>
<dbReference type="Proteomes" id="UP000286976">
    <property type="component" value="Unassembled WGS sequence"/>
</dbReference>
<reference evidence="3 4" key="1">
    <citation type="journal article" date="2011" name="Front. Microbiol.">
        <title>Genomic signatures of strain selection and enhancement in Bacillus atrophaeus var. globigii, a historical biowarfare simulant.</title>
        <authorList>
            <person name="Gibbons H.S."/>
            <person name="Broomall S.M."/>
            <person name="McNew L.A."/>
            <person name="Daligault H."/>
            <person name="Chapman C."/>
            <person name="Bruce D."/>
            <person name="Karavis M."/>
            <person name="Krepps M."/>
            <person name="McGregor P.A."/>
            <person name="Hong C."/>
            <person name="Park K.H."/>
            <person name="Akmal A."/>
            <person name="Feldman A."/>
            <person name="Lin J.S."/>
            <person name="Chang W.E."/>
            <person name="Higgs B.W."/>
            <person name="Demirev P."/>
            <person name="Lindquist J."/>
            <person name="Liem A."/>
            <person name="Fochler E."/>
            <person name="Read T.D."/>
            <person name="Tapia R."/>
            <person name="Johnson S."/>
            <person name="Bishop-Lilly K.A."/>
            <person name="Detter C."/>
            <person name="Han C."/>
            <person name="Sozhamannan S."/>
            <person name="Rosenzweig C.N."/>
            <person name="Skowronski E.W."/>
        </authorList>
    </citation>
    <scope>NUCLEOTIDE SEQUENCE [LARGE SCALE GENOMIC DNA]</scope>
    <source>
        <strain evidence="3 4">AIT1</strain>
    </source>
</reference>
<dbReference type="EMBL" id="PIPQ01000008">
    <property type="protein sequence ID" value="RUO38907.1"/>
    <property type="molecule type" value="Genomic_DNA"/>
</dbReference>
<dbReference type="InterPro" id="IPR015943">
    <property type="entry name" value="WD40/YVTN_repeat-like_dom_sf"/>
</dbReference>
<evidence type="ECO:0000256" key="1">
    <source>
        <dbReference type="PROSITE-ProRule" id="PRU00221"/>
    </source>
</evidence>
<name>A0A432WYW1_9GAMM</name>
<accession>A0A432WYW1</accession>
<dbReference type="PANTHER" id="PTHR19879:SF9">
    <property type="entry name" value="TRANSCRIPTION INITIATION FACTOR TFIID SUBUNIT 5"/>
    <property type="match status" value="1"/>
</dbReference>
<dbReference type="Pfam" id="PF00400">
    <property type="entry name" value="WD40"/>
    <property type="match status" value="1"/>
</dbReference>
<protein>
    <submittedName>
        <fullName evidence="3">Uncharacterized protein</fullName>
    </submittedName>
</protein>
<comment type="caution">
    <text evidence="3">The sequence shown here is derived from an EMBL/GenBank/DDBJ whole genome shotgun (WGS) entry which is preliminary data.</text>
</comment>
<dbReference type="RefSeq" id="WP_126758019.1">
    <property type="nucleotide sequence ID" value="NZ_PIPQ01000008.1"/>
</dbReference>